<accession>A0AAV4S6X7</accession>
<protein>
    <submittedName>
        <fullName evidence="2">Uncharacterized protein</fullName>
    </submittedName>
</protein>
<feature type="non-terminal residue" evidence="2">
    <location>
        <position position="1"/>
    </location>
</feature>
<reference evidence="2 3" key="1">
    <citation type="submission" date="2021-06" db="EMBL/GenBank/DDBJ databases">
        <title>Caerostris extrusa draft genome.</title>
        <authorList>
            <person name="Kono N."/>
            <person name="Arakawa K."/>
        </authorList>
    </citation>
    <scope>NUCLEOTIDE SEQUENCE [LARGE SCALE GENOMIC DNA]</scope>
</reference>
<dbReference type="Proteomes" id="UP001054945">
    <property type="component" value="Unassembled WGS sequence"/>
</dbReference>
<keyword evidence="3" id="KW-1185">Reference proteome</keyword>
<evidence type="ECO:0000256" key="1">
    <source>
        <dbReference type="SAM" id="MobiDB-lite"/>
    </source>
</evidence>
<organism evidence="2 3">
    <name type="scientific">Caerostris extrusa</name>
    <name type="common">Bark spider</name>
    <name type="synonym">Caerostris bankana</name>
    <dbReference type="NCBI Taxonomy" id="172846"/>
    <lineage>
        <taxon>Eukaryota</taxon>
        <taxon>Metazoa</taxon>
        <taxon>Ecdysozoa</taxon>
        <taxon>Arthropoda</taxon>
        <taxon>Chelicerata</taxon>
        <taxon>Arachnida</taxon>
        <taxon>Araneae</taxon>
        <taxon>Araneomorphae</taxon>
        <taxon>Entelegynae</taxon>
        <taxon>Araneoidea</taxon>
        <taxon>Araneidae</taxon>
        <taxon>Caerostris</taxon>
    </lineage>
</organism>
<sequence>PEPNQEVDSCESKKTRGRKAVLKEPEPNQEVDSCERKKTRGRKAVLKEPEETRERKGLLKEPEPNQDVDSCKRKKTSGSKGLLIAPDSVQDEVCVGTLDETEESYKIESLNKSDAEFFYKTCSFVNIANKFISNHSLCDDIYERQLKSRTFLEEDHMMLSGKTEPNQEVDSCESKKTRGGKAVLTEPDVRKLKFPGTNLFEGYPYLK</sequence>
<comment type="caution">
    <text evidence="2">The sequence shown here is derived from an EMBL/GenBank/DDBJ whole genome shotgun (WGS) entry which is preliminary data.</text>
</comment>
<evidence type="ECO:0000313" key="2">
    <source>
        <dbReference type="EMBL" id="GIY28346.1"/>
    </source>
</evidence>
<gene>
    <name evidence="2" type="ORF">CEXT_409451</name>
</gene>
<feature type="compositionally biased region" description="Basic and acidic residues" evidence="1">
    <location>
        <begin position="45"/>
        <end position="63"/>
    </location>
</feature>
<proteinExistence type="predicted"/>
<evidence type="ECO:0000313" key="3">
    <source>
        <dbReference type="Proteomes" id="UP001054945"/>
    </source>
</evidence>
<name>A0AAV4S6X7_CAEEX</name>
<dbReference type="AlphaFoldDB" id="A0AAV4S6X7"/>
<feature type="region of interest" description="Disordered" evidence="1">
    <location>
        <begin position="1"/>
        <end position="79"/>
    </location>
</feature>
<dbReference type="EMBL" id="BPLR01008938">
    <property type="protein sequence ID" value="GIY28346.1"/>
    <property type="molecule type" value="Genomic_DNA"/>
</dbReference>